<evidence type="ECO:0000313" key="3">
    <source>
        <dbReference type="Proteomes" id="UP000070188"/>
    </source>
</evidence>
<dbReference type="PATRIC" id="fig|1469144.10.peg.2017"/>
<dbReference type="InterPro" id="IPR017894">
    <property type="entry name" value="HTH_IS21_transposase_type"/>
</dbReference>
<keyword evidence="3" id="KW-1185">Reference proteome</keyword>
<name>A0A132MSQ0_9ACTN</name>
<reference evidence="3" key="1">
    <citation type="submission" date="2015-04" db="EMBL/GenBank/DDBJ databases">
        <title>Physiological reanalysis, assessment of diazotrophy, and genome sequences of multiple isolates of Streptomyces thermoautotrophicus.</title>
        <authorList>
            <person name="MacKellar D.C."/>
            <person name="Lieber L."/>
            <person name="Norman J."/>
            <person name="Bolger A."/>
            <person name="Tobin C."/>
            <person name="Murray J.W."/>
            <person name="Chang R."/>
            <person name="Ford T."/>
            <person name="Nguyen P.Q."/>
            <person name="Woodward J."/>
            <person name="Permingeat H."/>
            <person name="Joshi N.S."/>
            <person name="Silver P.A."/>
            <person name="Usadel B."/>
            <person name="Rutherford A.W."/>
            <person name="Friesen M."/>
            <person name="Prell J."/>
        </authorList>
    </citation>
    <scope>NUCLEOTIDE SEQUENCE [LARGE SCALE GENOMIC DNA]</scope>
    <source>
        <strain evidence="3">H1</strain>
    </source>
</reference>
<organism evidence="2 3">
    <name type="scientific">Carbonactinospora thermoautotrophica</name>
    <dbReference type="NCBI Taxonomy" id="1469144"/>
    <lineage>
        <taxon>Bacteria</taxon>
        <taxon>Bacillati</taxon>
        <taxon>Actinomycetota</taxon>
        <taxon>Actinomycetes</taxon>
        <taxon>Kitasatosporales</taxon>
        <taxon>Carbonactinosporaceae</taxon>
        <taxon>Carbonactinospora</taxon>
    </lineage>
</organism>
<dbReference type="STRING" id="1469144.LI90_1867"/>
<dbReference type="Proteomes" id="UP000070188">
    <property type="component" value="Unassembled WGS sequence"/>
</dbReference>
<evidence type="ECO:0000313" key="2">
    <source>
        <dbReference type="EMBL" id="KWX00839.1"/>
    </source>
</evidence>
<sequence length="104" mass="11735">MILDPEEWMDLRRFRALHRAGVSIGAIARETGHDWRTVRKYLTAEEAVPPAAPPRKGTQPRKIDPLAGVVDAWLRAGIGLKASVIHERLVDQYGFAGHYPRVKR</sequence>
<accession>A0A132MSQ0</accession>
<dbReference type="EMBL" id="LAXD01000001">
    <property type="protein sequence ID" value="KWX00839.1"/>
    <property type="molecule type" value="Genomic_DNA"/>
</dbReference>
<comment type="caution">
    <text evidence="2">The sequence shown here is derived from an EMBL/GenBank/DDBJ whole genome shotgun (WGS) entry which is preliminary data.</text>
</comment>
<dbReference type="Gene3D" id="1.10.10.60">
    <property type="entry name" value="Homeodomain-like"/>
    <property type="match status" value="1"/>
</dbReference>
<protein>
    <submittedName>
        <fullName evidence="2">Integrase catalytic region</fullName>
    </submittedName>
</protein>
<dbReference type="AlphaFoldDB" id="A0A132MSQ0"/>
<proteinExistence type="predicted"/>
<gene>
    <name evidence="2" type="ORF">LI90_1867</name>
</gene>
<dbReference type="PROSITE" id="PS50531">
    <property type="entry name" value="HTH_IS21"/>
    <property type="match status" value="1"/>
</dbReference>
<evidence type="ECO:0000259" key="1">
    <source>
        <dbReference type="PROSITE" id="PS50531"/>
    </source>
</evidence>
<dbReference type="RefSeq" id="WP_407922117.1">
    <property type="nucleotide sequence ID" value="NZ_JYIJ01000012.1"/>
</dbReference>
<feature type="domain" description="HTH IS21-type" evidence="1">
    <location>
        <begin position="9"/>
        <end position="74"/>
    </location>
</feature>